<evidence type="ECO:0000256" key="6">
    <source>
        <dbReference type="SAM" id="SignalP"/>
    </source>
</evidence>
<evidence type="ECO:0000256" key="4">
    <source>
        <dbReference type="SAM" id="MobiDB-lite"/>
    </source>
</evidence>
<dbReference type="Pfam" id="PF00565">
    <property type="entry name" value="SNase"/>
    <property type="match status" value="1"/>
</dbReference>
<keyword evidence="5" id="KW-0812">Transmembrane</keyword>
<feature type="region of interest" description="Disordered" evidence="4">
    <location>
        <begin position="226"/>
        <end position="279"/>
    </location>
</feature>
<name>A0ABC9VBE5_9BACL</name>
<evidence type="ECO:0000256" key="3">
    <source>
        <dbReference type="ARBA" id="ARBA00022801"/>
    </source>
</evidence>
<evidence type="ECO:0000313" key="9">
    <source>
        <dbReference type="Proteomes" id="UP000023566"/>
    </source>
</evidence>
<feature type="chain" id="PRO_5044755199" evidence="6">
    <location>
        <begin position="24"/>
        <end position="305"/>
    </location>
</feature>
<gene>
    <name evidence="8" type="ORF">H839_15067</name>
</gene>
<protein>
    <submittedName>
        <fullName evidence="8">Nuclease</fullName>
    </submittedName>
</protein>
<sequence length="305" mass="33796">MRKLASLLAAVLFTLFFSTSSFAHPGTLDELGGHFRNSDCMYLLHEPTALAMQAKNKAELVQLIKKYNSNAKCTRQLTADKIDLEGHTLGGNSATKSNSSATLQLGKKYPATLVECIDGDTAKFIVNGREYTTRFLFIDTPESTIEVEPYGKEASRFTCSRLKQGSITLETDGSTLFDKYHRLLAWVWVGNKLLQEEVTKAGLVEDFYDYGDYKYEGRVRAAMAEAKRSGAGMHGHSSAKKPDSSRQQQTAEEKTPAPNSPAQENAAQHDDQQKQRDAKADETNSFLYLLIGAAAIIIIYAFTRK</sequence>
<dbReference type="EMBL" id="AOTZ01000008">
    <property type="protein sequence ID" value="EZP75434.1"/>
    <property type="molecule type" value="Genomic_DNA"/>
</dbReference>
<dbReference type="PROSITE" id="PS50830">
    <property type="entry name" value="TNASE_3"/>
    <property type="match status" value="1"/>
</dbReference>
<dbReference type="PANTHER" id="PTHR12302">
    <property type="entry name" value="EBNA2 BINDING PROTEIN P100"/>
    <property type="match status" value="1"/>
</dbReference>
<comment type="caution">
    <text evidence="8">The sequence shown here is derived from an EMBL/GenBank/DDBJ whole genome shotgun (WGS) entry which is preliminary data.</text>
</comment>
<dbReference type="Proteomes" id="UP000023566">
    <property type="component" value="Chromosome"/>
</dbReference>
<dbReference type="InterPro" id="IPR035437">
    <property type="entry name" value="SNase_OB-fold_sf"/>
</dbReference>
<keyword evidence="6" id="KW-0732">Signal</keyword>
<keyword evidence="1" id="KW-0540">Nuclease</keyword>
<keyword evidence="3" id="KW-0378">Hydrolase</keyword>
<dbReference type="RefSeq" id="WP_043905882.1">
    <property type="nucleotide sequence ID" value="NZ_CM002692.1"/>
</dbReference>
<keyword evidence="5" id="KW-0472">Membrane</keyword>
<evidence type="ECO:0000256" key="1">
    <source>
        <dbReference type="ARBA" id="ARBA00022722"/>
    </source>
</evidence>
<feature type="compositionally biased region" description="Basic and acidic residues" evidence="4">
    <location>
        <begin position="267"/>
        <end position="279"/>
    </location>
</feature>
<feature type="signal peptide" evidence="6">
    <location>
        <begin position="1"/>
        <end position="23"/>
    </location>
</feature>
<dbReference type="GO" id="GO:0016787">
    <property type="term" value="F:hydrolase activity"/>
    <property type="evidence" value="ECO:0007669"/>
    <property type="project" value="UniProtKB-KW"/>
</dbReference>
<reference evidence="8 9" key="1">
    <citation type="journal article" date="2014" name="Appl. Microbiol. Biotechnol.">
        <title>Transformable facultative thermophile Geobacillus stearothermophilus NUB3621 as a host strain for metabolic engineering.</title>
        <authorList>
            <person name="Blanchard K."/>
            <person name="Robic S."/>
            <person name="Matsumura I."/>
        </authorList>
    </citation>
    <scope>NUCLEOTIDE SEQUENCE [LARGE SCALE GENOMIC DNA]</scope>
    <source>
        <strain evidence="8 9">NUB3621</strain>
    </source>
</reference>
<feature type="transmembrane region" description="Helical" evidence="5">
    <location>
        <begin position="285"/>
        <end position="303"/>
    </location>
</feature>
<evidence type="ECO:0000313" key="8">
    <source>
        <dbReference type="EMBL" id="EZP75434.1"/>
    </source>
</evidence>
<dbReference type="InterPro" id="IPR016071">
    <property type="entry name" value="Staphylococal_nuclease_OB-fold"/>
</dbReference>
<feature type="domain" description="TNase-like" evidence="7">
    <location>
        <begin position="107"/>
        <end position="236"/>
    </location>
</feature>
<organism evidence="8 9">
    <name type="scientific">Parageobacillus genomosp. 1</name>
    <dbReference type="NCBI Taxonomy" id="1295642"/>
    <lineage>
        <taxon>Bacteria</taxon>
        <taxon>Bacillati</taxon>
        <taxon>Bacillota</taxon>
        <taxon>Bacilli</taxon>
        <taxon>Bacillales</taxon>
        <taxon>Anoxybacillaceae</taxon>
        <taxon>Parageobacillus</taxon>
    </lineage>
</organism>
<dbReference type="Gene3D" id="2.40.50.90">
    <property type="match status" value="1"/>
</dbReference>
<dbReference type="GO" id="GO:0004519">
    <property type="term" value="F:endonuclease activity"/>
    <property type="evidence" value="ECO:0007669"/>
    <property type="project" value="UniProtKB-KW"/>
</dbReference>
<dbReference type="AlphaFoldDB" id="A0ABC9VBE5"/>
<accession>A0ABC9VBE5</accession>
<keyword evidence="9" id="KW-1185">Reference proteome</keyword>
<evidence type="ECO:0000256" key="5">
    <source>
        <dbReference type="SAM" id="Phobius"/>
    </source>
</evidence>
<evidence type="ECO:0000256" key="2">
    <source>
        <dbReference type="ARBA" id="ARBA00022759"/>
    </source>
</evidence>
<keyword evidence="5" id="KW-1133">Transmembrane helix</keyword>
<dbReference type="SMART" id="SM00318">
    <property type="entry name" value="SNc"/>
    <property type="match status" value="1"/>
</dbReference>
<dbReference type="SUPFAM" id="SSF50199">
    <property type="entry name" value="Staphylococcal nuclease"/>
    <property type="match status" value="1"/>
</dbReference>
<keyword evidence="2" id="KW-0255">Endonuclease</keyword>
<proteinExistence type="predicted"/>
<evidence type="ECO:0000259" key="7">
    <source>
        <dbReference type="PROSITE" id="PS50830"/>
    </source>
</evidence>
<dbReference type="PANTHER" id="PTHR12302:SF3">
    <property type="entry name" value="SERINE_THREONINE-PROTEIN KINASE 31"/>
    <property type="match status" value="1"/>
</dbReference>